<accession>A0ABU6VA06</accession>
<proteinExistence type="predicted"/>
<organism evidence="1 2">
    <name type="scientific">Stylosanthes scabra</name>
    <dbReference type="NCBI Taxonomy" id="79078"/>
    <lineage>
        <taxon>Eukaryota</taxon>
        <taxon>Viridiplantae</taxon>
        <taxon>Streptophyta</taxon>
        <taxon>Embryophyta</taxon>
        <taxon>Tracheophyta</taxon>
        <taxon>Spermatophyta</taxon>
        <taxon>Magnoliopsida</taxon>
        <taxon>eudicotyledons</taxon>
        <taxon>Gunneridae</taxon>
        <taxon>Pentapetalae</taxon>
        <taxon>rosids</taxon>
        <taxon>fabids</taxon>
        <taxon>Fabales</taxon>
        <taxon>Fabaceae</taxon>
        <taxon>Papilionoideae</taxon>
        <taxon>50 kb inversion clade</taxon>
        <taxon>dalbergioids sensu lato</taxon>
        <taxon>Dalbergieae</taxon>
        <taxon>Pterocarpus clade</taxon>
        <taxon>Stylosanthes</taxon>
    </lineage>
</organism>
<sequence length="127" mass="14081">MHHIEEKKSIAHVSLSDLPTFASLHESKHLLVYLIRKLSVDGAAACSKGCERATPFLNGQDNDNRAPTRWRWCVRAIASGSILMKAILGISRFQAKAQPLLKPNSTHIGGRTAEDTTSILSFHQFYP</sequence>
<evidence type="ECO:0000313" key="2">
    <source>
        <dbReference type="Proteomes" id="UP001341840"/>
    </source>
</evidence>
<protein>
    <submittedName>
        <fullName evidence="1">Uncharacterized protein</fullName>
    </submittedName>
</protein>
<keyword evidence="2" id="KW-1185">Reference proteome</keyword>
<name>A0ABU6VA06_9FABA</name>
<gene>
    <name evidence="1" type="ORF">PIB30_017382</name>
</gene>
<reference evidence="1 2" key="1">
    <citation type="journal article" date="2023" name="Plants (Basel)">
        <title>Bridging the Gap: Combining Genomics and Transcriptomics Approaches to Understand Stylosanthes scabra, an Orphan Legume from the Brazilian Caatinga.</title>
        <authorList>
            <person name="Ferreira-Neto J.R.C."/>
            <person name="da Silva M.D."/>
            <person name="Binneck E."/>
            <person name="de Melo N.F."/>
            <person name="da Silva R.H."/>
            <person name="de Melo A.L.T.M."/>
            <person name="Pandolfi V."/>
            <person name="Bustamante F.O."/>
            <person name="Brasileiro-Vidal A.C."/>
            <person name="Benko-Iseppon A.M."/>
        </authorList>
    </citation>
    <scope>NUCLEOTIDE SEQUENCE [LARGE SCALE GENOMIC DNA]</scope>
    <source>
        <tissue evidence="1">Leaves</tissue>
    </source>
</reference>
<dbReference type="Proteomes" id="UP001341840">
    <property type="component" value="Unassembled WGS sequence"/>
</dbReference>
<dbReference type="EMBL" id="JASCZI010151085">
    <property type="protein sequence ID" value="MED6169016.1"/>
    <property type="molecule type" value="Genomic_DNA"/>
</dbReference>
<evidence type="ECO:0000313" key="1">
    <source>
        <dbReference type="EMBL" id="MED6169016.1"/>
    </source>
</evidence>
<comment type="caution">
    <text evidence="1">The sequence shown here is derived from an EMBL/GenBank/DDBJ whole genome shotgun (WGS) entry which is preliminary data.</text>
</comment>